<dbReference type="AlphaFoldDB" id="A0A075A8B3"/>
<dbReference type="RefSeq" id="XP_009172573.1">
    <property type="nucleotide sequence ID" value="XM_009174309.1"/>
</dbReference>
<evidence type="ECO:0000259" key="2">
    <source>
        <dbReference type="PROSITE" id="PS50280"/>
    </source>
</evidence>
<reference evidence="3 4" key="1">
    <citation type="submission" date="2013-11" db="EMBL/GenBank/DDBJ databases">
        <title>Opisthorchis viverrini - life in the bile duct.</title>
        <authorList>
            <person name="Young N.D."/>
            <person name="Nagarajan N."/>
            <person name="Lin S.J."/>
            <person name="Korhonen P.K."/>
            <person name="Jex A.R."/>
            <person name="Hall R.S."/>
            <person name="Safavi-Hemami H."/>
            <person name="Kaewkong W."/>
            <person name="Bertrand D."/>
            <person name="Gao S."/>
            <person name="Seet Q."/>
            <person name="Wongkham S."/>
            <person name="Teh B.T."/>
            <person name="Wongkham C."/>
            <person name="Intapan P.M."/>
            <person name="Maleewong W."/>
            <person name="Yang X."/>
            <person name="Hu M."/>
            <person name="Wang Z."/>
            <person name="Hofmann A."/>
            <person name="Sternberg P.W."/>
            <person name="Tan P."/>
            <person name="Wang J."/>
            <person name="Gasser R.B."/>
        </authorList>
    </citation>
    <scope>NUCLEOTIDE SEQUENCE [LARGE SCALE GENOMIC DNA]</scope>
</reference>
<name>A0A075A8B3_OPIVI</name>
<dbReference type="PROSITE" id="PS50280">
    <property type="entry name" value="SET"/>
    <property type="match status" value="1"/>
</dbReference>
<dbReference type="EMBL" id="KL596840">
    <property type="protein sequence ID" value="KER23689.1"/>
    <property type="molecule type" value="Genomic_DNA"/>
</dbReference>
<keyword evidence="4" id="KW-1185">Reference proteome</keyword>
<dbReference type="OrthoDB" id="6256714at2759"/>
<dbReference type="InterPro" id="IPR001214">
    <property type="entry name" value="SET_dom"/>
</dbReference>
<dbReference type="STRING" id="6198.A0A075A8B3"/>
<organism evidence="3 4">
    <name type="scientific">Opisthorchis viverrini</name>
    <name type="common">Southeast Asian liver fluke</name>
    <dbReference type="NCBI Taxonomy" id="6198"/>
    <lineage>
        <taxon>Eukaryota</taxon>
        <taxon>Metazoa</taxon>
        <taxon>Spiralia</taxon>
        <taxon>Lophotrochozoa</taxon>
        <taxon>Platyhelminthes</taxon>
        <taxon>Trematoda</taxon>
        <taxon>Digenea</taxon>
        <taxon>Opisthorchiida</taxon>
        <taxon>Opisthorchiata</taxon>
        <taxon>Opisthorchiidae</taxon>
        <taxon>Opisthorchis</taxon>
    </lineage>
</organism>
<feature type="domain" description="SET" evidence="2">
    <location>
        <begin position="33"/>
        <end position="170"/>
    </location>
</feature>
<dbReference type="KEGG" id="ovi:T265_08495"/>
<proteinExistence type="predicted"/>
<dbReference type="GeneID" id="20322674"/>
<sequence length="416" mass="45523">MSIQETLAGKFLVTGASMRHESPSLNIDSTEKEPVAIVCAPNGTGRPRIVAQRTIEEGTYFGPWLLCKTKFETEQGIEQKSLHGNFRYKLAPSGLSPGLQWMSLVHGESHKPQLNETKSPNLVQVEISQGQSPFFKGPLPQAVGCQERKHVFFRATRKVLPGEELILNCVNQLGNDFSANHAFNETAESLSCTGPHQGLPAIPLNKGPILDASSSKAYYRKQHNKAMDPMKAQLCWQSLNRNSAGWTEELQPFNKVHPRVTCPTQAVDLCNQKFGKYLCAVKGQGFAEGAKTTHGDQFNLHSAQNLNETKALFDRQKKESPALLLSAHRSVASTGESPRGQLPPAHKKESFDGSCNPEYPEEELGSQFYGAIHTRLTGLSLTGNVRAPNNGERNDGSVAWVAVVPSDNGLAITRNS</sequence>
<feature type="region of interest" description="Disordered" evidence="1">
    <location>
        <begin position="329"/>
        <end position="357"/>
    </location>
</feature>
<gene>
    <name evidence="3" type="ORF">T265_08495</name>
</gene>
<protein>
    <recommendedName>
        <fullName evidence="2">SET domain-containing protein</fullName>
    </recommendedName>
</protein>
<evidence type="ECO:0000256" key="1">
    <source>
        <dbReference type="SAM" id="MobiDB-lite"/>
    </source>
</evidence>
<dbReference type="Proteomes" id="UP000054324">
    <property type="component" value="Unassembled WGS sequence"/>
</dbReference>
<accession>A0A075A8B3</accession>
<evidence type="ECO:0000313" key="4">
    <source>
        <dbReference type="Proteomes" id="UP000054324"/>
    </source>
</evidence>
<dbReference type="CTD" id="20322674"/>
<evidence type="ECO:0000313" key="3">
    <source>
        <dbReference type="EMBL" id="KER23689.1"/>
    </source>
</evidence>